<keyword evidence="5" id="KW-0479">Metal-binding</keyword>
<evidence type="ECO:0000256" key="4">
    <source>
        <dbReference type="ARBA" id="ARBA00022705"/>
    </source>
</evidence>
<dbReference type="KEGG" id="fax:FUAX_28790"/>
<keyword evidence="8 11" id="KW-0067">ATP-binding</keyword>
<feature type="compositionally biased region" description="Pro residues" evidence="12">
    <location>
        <begin position="417"/>
        <end position="430"/>
    </location>
</feature>
<evidence type="ECO:0000256" key="7">
    <source>
        <dbReference type="ARBA" id="ARBA00022833"/>
    </source>
</evidence>
<dbReference type="PANTHER" id="PTHR11669">
    <property type="entry name" value="REPLICATION FACTOR C / DNA POLYMERASE III GAMMA-TAU SUBUNIT"/>
    <property type="match status" value="1"/>
</dbReference>
<dbReference type="NCBIfam" id="NF011531">
    <property type="entry name" value="PRK14971.1"/>
    <property type="match status" value="1"/>
</dbReference>
<feature type="compositionally biased region" description="Polar residues" evidence="12">
    <location>
        <begin position="446"/>
        <end position="494"/>
    </location>
</feature>
<dbReference type="AlphaFoldDB" id="A0AAU9CY96"/>
<dbReference type="Proteomes" id="UP001348817">
    <property type="component" value="Chromosome"/>
</dbReference>
<evidence type="ECO:0000256" key="11">
    <source>
        <dbReference type="RuleBase" id="RU364063"/>
    </source>
</evidence>
<evidence type="ECO:0000259" key="13">
    <source>
        <dbReference type="SMART" id="SM00382"/>
    </source>
</evidence>
<proteinExistence type="inferred from homology"/>
<dbReference type="SMART" id="SM00382">
    <property type="entry name" value="AAA"/>
    <property type="match status" value="1"/>
</dbReference>
<comment type="similarity">
    <text evidence="1 11">Belongs to the DnaX/STICHEL family.</text>
</comment>
<comment type="catalytic activity">
    <reaction evidence="10 11">
        <text>DNA(n) + a 2'-deoxyribonucleoside 5'-triphosphate = DNA(n+1) + diphosphate</text>
        <dbReference type="Rhea" id="RHEA:22508"/>
        <dbReference type="Rhea" id="RHEA-COMP:17339"/>
        <dbReference type="Rhea" id="RHEA-COMP:17340"/>
        <dbReference type="ChEBI" id="CHEBI:33019"/>
        <dbReference type="ChEBI" id="CHEBI:61560"/>
        <dbReference type="ChEBI" id="CHEBI:173112"/>
        <dbReference type="EC" id="2.7.7.7"/>
    </reaction>
</comment>
<evidence type="ECO:0000256" key="2">
    <source>
        <dbReference type="ARBA" id="ARBA00022679"/>
    </source>
</evidence>
<dbReference type="GO" id="GO:0005524">
    <property type="term" value="F:ATP binding"/>
    <property type="evidence" value="ECO:0007669"/>
    <property type="project" value="UniProtKB-KW"/>
</dbReference>
<dbReference type="InterPro" id="IPR050238">
    <property type="entry name" value="DNA_Rep/Repair_Clamp_Loader"/>
</dbReference>
<evidence type="ECO:0000256" key="9">
    <source>
        <dbReference type="ARBA" id="ARBA00022932"/>
    </source>
</evidence>
<dbReference type="InterPro" id="IPR001270">
    <property type="entry name" value="ClpA/B"/>
</dbReference>
<keyword evidence="6 11" id="KW-0547">Nucleotide-binding</keyword>
<evidence type="ECO:0000256" key="3">
    <source>
        <dbReference type="ARBA" id="ARBA00022695"/>
    </source>
</evidence>
<dbReference type="InterPro" id="IPR027417">
    <property type="entry name" value="P-loop_NTPase"/>
</dbReference>
<keyword evidence="2 11" id="KW-0808">Transferase</keyword>
<comment type="function">
    <text evidence="11">DNA polymerase III is a complex, multichain enzyme responsible for most of the replicative synthesis in bacteria. This DNA polymerase also exhibits 3' to 5' exonuclease activity.</text>
</comment>
<dbReference type="PANTHER" id="PTHR11669:SF0">
    <property type="entry name" value="PROTEIN STICHEL-LIKE 2"/>
    <property type="match status" value="1"/>
</dbReference>
<dbReference type="EMBL" id="AP025314">
    <property type="protein sequence ID" value="BDD10447.1"/>
    <property type="molecule type" value="Genomic_DNA"/>
</dbReference>
<dbReference type="GO" id="GO:0009360">
    <property type="term" value="C:DNA polymerase III complex"/>
    <property type="evidence" value="ECO:0007669"/>
    <property type="project" value="InterPro"/>
</dbReference>
<feature type="compositionally biased region" description="Polar residues" evidence="12">
    <location>
        <begin position="388"/>
        <end position="401"/>
    </location>
</feature>
<dbReference type="EC" id="2.7.7.7" evidence="11"/>
<feature type="compositionally biased region" description="Low complexity" evidence="12">
    <location>
        <begin position="402"/>
        <end position="416"/>
    </location>
</feature>
<protein>
    <recommendedName>
        <fullName evidence="11">DNA polymerase III subunit gamma/tau</fullName>
        <ecNumber evidence="11">2.7.7.7</ecNumber>
    </recommendedName>
</protein>
<evidence type="ECO:0000256" key="12">
    <source>
        <dbReference type="SAM" id="MobiDB-lite"/>
    </source>
</evidence>
<evidence type="ECO:0000313" key="15">
    <source>
        <dbReference type="Proteomes" id="UP001348817"/>
    </source>
</evidence>
<dbReference type="InterPro" id="IPR045085">
    <property type="entry name" value="HLD_clamp_pol_III_gamma_tau"/>
</dbReference>
<dbReference type="SUPFAM" id="SSF48019">
    <property type="entry name" value="post-AAA+ oligomerization domain-like"/>
    <property type="match status" value="1"/>
</dbReference>
<feature type="domain" description="AAA+ ATPase" evidence="13">
    <location>
        <begin position="38"/>
        <end position="181"/>
    </location>
</feature>
<accession>A0AAU9CY96</accession>
<dbReference type="Gene3D" id="1.20.272.10">
    <property type="match status" value="1"/>
</dbReference>
<dbReference type="SUPFAM" id="SSF52540">
    <property type="entry name" value="P-loop containing nucleoside triphosphate hydrolases"/>
    <property type="match status" value="1"/>
</dbReference>
<dbReference type="PRINTS" id="PR00300">
    <property type="entry name" value="CLPPROTEASEA"/>
</dbReference>
<dbReference type="FunFam" id="3.40.50.300:FF:000014">
    <property type="entry name" value="DNA polymerase III subunit gamma/tau"/>
    <property type="match status" value="1"/>
</dbReference>
<dbReference type="InterPro" id="IPR022754">
    <property type="entry name" value="DNA_pol_III_gamma-3"/>
</dbReference>
<evidence type="ECO:0000256" key="5">
    <source>
        <dbReference type="ARBA" id="ARBA00022723"/>
    </source>
</evidence>
<gene>
    <name evidence="11" type="primary">dnaX</name>
    <name evidence="14" type="ORF">FUAX_28790</name>
</gene>
<dbReference type="InterPro" id="IPR008921">
    <property type="entry name" value="DNA_pol3_clamp-load_cplx_C"/>
</dbReference>
<name>A0AAU9CY96_9BACT</name>
<keyword evidence="4 11" id="KW-0235">DNA replication</keyword>
<dbReference type="GO" id="GO:0003887">
    <property type="term" value="F:DNA-directed DNA polymerase activity"/>
    <property type="evidence" value="ECO:0007669"/>
    <property type="project" value="UniProtKB-KW"/>
</dbReference>
<sequence length="610" mass="67699">MEKFIVSARKYRPTTFESVVGQGHITTTLKNAIKSNHLAQAFLFCGPRGVGKTTNARILAKTINCTNLTEDTEACDQCESCKAFNNNASFNIHELDAASNNSVDDIRNLVEQVRYAPQSGKYKVYIIDEVHMLSNQAFNAFLKTLEEPPSYAIFILATTEKHKIIPTILSRCQIFDFNRIGVKDIATHLANIALKESIETEAEALHLIAQKADGALRDALSIFDLIVTFAGNKVGYKDVIDNLHILDYDYYFRATDMLLKEDMPNSLLLFDEILRKGFDGHHFIVGLAEHFRNLMVCKDSATVSLLDVADGVRMKYAEQANQANLSFLLTALNLASECDRNFKASKNQRLHVELALMKLASIPAALNLAQHQETEKKKKPLAPRPQASGANPSAQVPTPKSTPAQPAQTQNQAPATPVAPPSVPKPPAPQASPARSQPVQQGGGSMRSTTRLPSLNELRQQAQPTQQPERPATQGATTPETEVADNPNSTSFTPENFDRAWEGFRNEMVKQENMIGLGVMKQPYKLGENGVVKITLSNSLQENFLENFRSELIGFLRKRLGGAQIRIETEVSKEQASSRPYTPRERFNHMAKKQPALAELQKRLGLETEF</sequence>
<evidence type="ECO:0000256" key="1">
    <source>
        <dbReference type="ARBA" id="ARBA00006360"/>
    </source>
</evidence>
<dbReference type="Gene3D" id="1.10.8.60">
    <property type="match status" value="1"/>
</dbReference>
<keyword evidence="15" id="KW-1185">Reference proteome</keyword>
<dbReference type="CDD" id="cd00009">
    <property type="entry name" value="AAA"/>
    <property type="match status" value="1"/>
</dbReference>
<dbReference type="Gene3D" id="3.40.50.300">
    <property type="entry name" value="P-loop containing nucleotide triphosphate hydrolases"/>
    <property type="match status" value="1"/>
</dbReference>
<keyword evidence="9 11" id="KW-0239">DNA-directed DNA polymerase</keyword>
<dbReference type="Pfam" id="PF13177">
    <property type="entry name" value="DNA_pol3_delta2"/>
    <property type="match status" value="1"/>
</dbReference>
<dbReference type="InterPro" id="IPR012763">
    <property type="entry name" value="DNA_pol_III_sug/sutau_N"/>
</dbReference>
<keyword evidence="7" id="KW-0862">Zinc</keyword>
<dbReference type="RefSeq" id="WP_338392003.1">
    <property type="nucleotide sequence ID" value="NZ_AP025314.1"/>
</dbReference>
<evidence type="ECO:0000256" key="8">
    <source>
        <dbReference type="ARBA" id="ARBA00022840"/>
    </source>
</evidence>
<dbReference type="GO" id="GO:0046872">
    <property type="term" value="F:metal ion binding"/>
    <property type="evidence" value="ECO:0007669"/>
    <property type="project" value="UniProtKB-KW"/>
</dbReference>
<dbReference type="Pfam" id="PF12169">
    <property type="entry name" value="DNA_pol3_gamma3"/>
    <property type="match status" value="1"/>
</dbReference>
<dbReference type="GO" id="GO:0006261">
    <property type="term" value="P:DNA-templated DNA replication"/>
    <property type="evidence" value="ECO:0007669"/>
    <property type="project" value="TreeGrafter"/>
</dbReference>
<comment type="subunit">
    <text evidence="11">DNA polymerase III contains a core (composed of alpha, epsilon and theta chains) that associates with a tau subunit. This core dimerizes to form the POLIII' complex. PolIII' associates with the gamma complex (composed of gamma, delta, delta', psi and chi chains) and with the beta chain to form the complete DNA polymerase III complex.</text>
</comment>
<evidence type="ECO:0000256" key="6">
    <source>
        <dbReference type="ARBA" id="ARBA00022741"/>
    </source>
</evidence>
<feature type="region of interest" description="Disordered" evidence="12">
    <location>
        <begin position="371"/>
        <end position="496"/>
    </location>
</feature>
<dbReference type="NCBIfam" id="NF004046">
    <property type="entry name" value="PRK05563.1"/>
    <property type="match status" value="1"/>
</dbReference>
<dbReference type="NCBIfam" id="TIGR02397">
    <property type="entry name" value="dnaX_nterm"/>
    <property type="match status" value="1"/>
</dbReference>
<dbReference type="InterPro" id="IPR003593">
    <property type="entry name" value="AAA+_ATPase"/>
</dbReference>
<dbReference type="CDD" id="cd18137">
    <property type="entry name" value="HLD_clamp_pol_III_gamma_tau"/>
    <property type="match status" value="1"/>
</dbReference>
<feature type="compositionally biased region" description="Low complexity" evidence="12">
    <location>
        <begin position="431"/>
        <end position="440"/>
    </location>
</feature>
<keyword evidence="3 11" id="KW-0548">Nucleotidyltransferase</keyword>
<organism evidence="14 15">
    <name type="scientific">Fulvitalea axinellae</name>
    <dbReference type="NCBI Taxonomy" id="1182444"/>
    <lineage>
        <taxon>Bacteria</taxon>
        <taxon>Pseudomonadati</taxon>
        <taxon>Bacteroidota</taxon>
        <taxon>Cytophagia</taxon>
        <taxon>Cytophagales</taxon>
        <taxon>Persicobacteraceae</taxon>
        <taxon>Fulvitalea</taxon>
    </lineage>
</organism>
<evidence type="ECO:0000256" key="10">
    <source>
        <dbReference type="ARBA" id="ARBA00049244"/>
    </source>
</evidence>
<evidence type="ECO:0000313" key="14">
    <source>
        <dbReference type="EMBL" id="BDD10447.1"/>
    </source>
</evidence>
<reference evidence="14 15" key="1">
    <citation type="submission" date="2021-12" db="EMBL/GenBank/DDBJ databases">
        <title>Genome sequencing of bacteria with rrn-lacking chromosome and rrn-plasmid.</title>
        <authorList>
            <person name="Anda M."/>
            <person name="Iwasaki W."/>
        </authorList>
    </citation>
    <scope>NUCLEOTIDE SEQUENCE [LARGE SCALE GENOMIC DNA]</scope>
    <source>
        <strain evidence="14 15">DSM 100852</strain>
    </source>
</reference>
<dbReference type="GO" id="GO:0003677">
    <property type="term" value="F:DNA binding"/>
    <property type="evidence" value="ECO:0007669"/>
    <property type="project" value="InterPro"/>
</dbReference>
<dbReference type="Pfam" id="PF22608">
    <property type="entry name" value="DNAX_ATPase_lid"/>
    <property type="match status" value="1"/>
</dbReference>